<proteinExistence type="predicted"/>
<accession>A0A9P6L9K1</accession>
<reference evidence="2" key="2">
    <citation type="submission" date="2020-11" db="EMBL/GenBank/DDBJ databases">
        <authorList>
            <consortium name="DOE Joint Genome Institute"/>
            <person name="Kuo A."/>
            <person name="Miyauchi S."/>
            <person name="Kiss E."/>
            <person name="Drula E."/>
            <person name="Kohler A."/>
            <person name="Sanchez-Garcia M."/>
            <person name="Andreopoulos B."/>
            <person name="Barry K.W."/>
            <person name="Bonito G."/>
            <person name="Buee M."/>
            <person name="Carver A."/>
            <person name="Chen C."/>
            <person name="Cichocki N."/>
            <person name="Clum A."/>
            <person name="Culley D."/>
            <person name="Crous P.W."/>
            <person name="Fauchery L."/>
            <person name="Girlanda M."/>
            <person name="Hayes R."/>
            <person name="Keri Z."/>
            <person name="Labutti K."/>
            <person name="Lipzen A."/>
            <person name="Lombard V."/>
            <person name="Magnuson J."/>
            <person name="Maillard F."/>
            <person name="Morin E."/>
            <person name="Murat C."/>
            <person name="Nolan M."/>
            <person name="Ohm R."/>
            <person name="Pangilinan J."/>
            <person name="Pereira M."/>
            <person name="Perotto S."/>
            <person name="Peter M."/>
            <person name="Riley R."/>
            <person name="Sitrit Y."/>
            <person name="Stielow B."/>
            <person name="Szollosi G."/>
            <person name="Zifcakova L."/>
            <person name="Stursova M."/>
            <person name="Spatafora J.W."/>
            <person name="Tedersoo L."/>
            <person name="Vaario L.-M."/>
            <person name="Yamada A."/>
            <person name="Yan M."/>
            <person name="Wang P."/>
            <person name="Xu J."/>
            <person name="Bruns T."/>
            <person name="Baldrian P."/>
            <person name="Vilgalys R."/>
            <person name="Henrissat B."/>
            <person name="Grigoriev I.V."/>
            <person name="Hibbett D."/>
            <person name="Nagy L.G."/>
            <person name="Martin F.M."/>
        </authorList>
    </citation>
    <scope>NUCLEOTIDE SEQUENCE</scope>
    <source>
        <strain evidence="2">UH-Tt-Lm1</strain>
    </source>
</reference>
<protein>
    <submittedName>
        <fullName evidence="2">Uncharacterized protein</fullName>
    </submittedName>
</protein>
<name>A0A9P6L9K1_9AGAM</name>
<feature type="coiled-coil region" evidence="1">
    <location>
        <begin position="55"/>
        <end position="96"/>
    </location>
</feature>
<evidence type="ECO:0000313" key="2">
    <source>
        <dbReference type="EMBL" id="KAF9789493.1"/>
    </source>
</evidence>
<evidence type="ECO:0000313" key="3">
    <source>
        <dbReference type="Proteomes" id="UP000736335"/>
    </source>
</evidence>
<sequence length="141" mass="15881">MSQPTEQEPLTRFTELMNELLPKYEGSGDPEPPTEARQKLLRDIRAARDIYAQDRTRAENQLLAAQQLVNALARQLRLANEKLISLEDLIAEVRVRMRTRGLSTLPQRSPSNRFAVVGNKGQIDCSPTLLQPVLQPGEQGH</sequence>
<organism evidence="2 3">
    <name type="scientific">Thelephora terrestris</name>
    <dbReference type="NCBI Taxonomy" id="56493"/>
    <lineage>
        <taxon>Eukaryota</taxon>
        <taxon>Fungi</taxon>
        <taxon>Dikarya</taxon>
        <taxon>Basidiomycota</taxon>
        <taxon>Agaricomycotina</taxon>
        <taxon>Agaricomycetes</taxon>
        <taxon>Thelephorales</taxon>
        <taxon>Thelephoraceae</taxon>
        <taxon>Thelephora</taxon>
    </lineage>
</organism>
<keyword evidence="3" id="KW-1185">Reference proteome</keyword>
<comment type="caution">
    <text evidence="2">The sequence shown here is derived from an EMBL/GenBank/DDBJ whole genome shotgun (WGS) entry which is preliminary data.</text>
</comment>
<dbReference type="EMBL" id="WIUZ02000003">
    <property type="protein sequence ID" value="KAF9789493.1"/>
    <property type="molecule type" value="Genomic_DNA"/>
</dbReference>
<dbReference type="Proteomes" id="UP000736335">
    <property type="component" value="Unassembled WGS sequence"/>
</dbReference>
<reference evidence="2" key="1">
    <citation type="journal article" date="2020" name="Nat. Commun.">
        <title>Large-scale genome sequencing of mycorrhizal fungi provides insights into the early evolution of symbiotic traits.</title>
        <authorList>
            <person name="Miyauchi S."/>
            <person name="Kiss E."/>
            <person name="Kuo A."/>
            <person name="Drula E."/>
            <person name="Kohler A."/>
            <person name="Sanchez-Garcia M."/>
            <person name="Morin E."/>
            <person name="Andreopoulos B."/>
            <person name="Barry K.W."/>
            <person name="Bonito G."/>
            <person name="Buee M."/>
            <person name="Carver A."/>
            <person name="Chen C."/>
            <person name="Cichocki N."/>
            <person name="Clum A."/>
            <person name="Culley D."/>
            <person name="Crous P.W."/>
            <person name="Fauchery L."/>
            <person name="Girlanda M."/>
            <person name="Hayes R.D."/>
            <person name="Keri Z."/>
            <person name="LaButti K."/>
            <person name="Lipzen A."/>
            <person name="Lombard V."/>
            <person name="Magnuson J."/>
            <person name="Maillard F."/>
            <person name="Murat C."/>
            <person name="Nolan M."/>
            <person name="Ohm R.A."/>
            <person name="Pangilinan J."/>
            <person name="Pereira M.F."/>
            <person name="Perotto S."/>
            <person name="Peter M."/>
            <person name="Pfister S."/>
            <person name="Riley R."/>
            <person name="Sitrit Y."/>
            <person name="Stielow J.B."/>
            <person name="Szollosi G."/>
            <person name="Zifcakova L."/>
            <person name="Stursova M."/>
            <person name="Spatafora J.W."/>
            <person name="Tedersoo L."/>
            <person name="Vaario L.M."/>
            <person name="Yamada A."/>
            <person name="Yan M."/>
            <person name="Wang P."/>
            <person name="Xu J."/>
            <person name="Bruns T."/>
            <person name="Baldrian P."/>
            <person name="Vilgalys R."/>
            <person name="Dunand C."/>
            <person name="Henrissat B."/>
            <person name="Grigoriev I.V."/>
            <person name="Hibbett D."/>
            <person name="Nagy L.G."/>
            <person name="Martin F.M."/>
        </authorList>
    </citation>
    <scope>NUCLEOTIDE SEQUENCE</scope>
    <source>
        <strain evidence="2">UH-Tt-Lm1</strain>
    </source>
</reference>
<evidence type="ECO:0000256" key="1">
    <source>
        <dbReference type="SAM" id="Coils"/>
    </source>
</evidence>
<dbReference type="AlphaFoldDB" id="A0A9P6L9K1"/>
<gene>
    <name evidence="2" type="ORF">BJ322DRAFT_1105340</name>
</gene>
<keyword evidence="1" id="KW-0175">Coiled coil</keyword>